<accession>A0A9D2WNZ1</accession>
<keyword evidence="2" id="KW-1185">Reference proteome</keyword>
<organism evidence="1 2">
    <name type="scientific">Sporotomaculum syntrophicum</name>
    <dbReference type="NCBI Taxonomy" id="182264"/>
    <lineage>
        <taxon>Bacteria</taxon>
        <taxon>Bacillati</taxon>
        <taxon>Bacillota</taxon>
        <taxon>Clostridia</taxon>
        <taxon>Eubacteriales</taxon>
        <taxon>Desulfallaceae</taxon>
        <taxon>Sporotomaculum</taxon>
    </lineage>
</organism>
<evidence type="ECO:0000313" key="1">
    <source>
        <dbReference type="EMBL" id="KAF1084408.1"/>
    </source>
</evidence>
<comment type="caution">
    <text evidence="1">The sequence shown here is derived from an EMBL/GenBank/DDBJ whole genome shotgun (WGS) entry which is preliminary data.</text>
</comment>
<proteinExistence type="predicted"/>
<dbReference type="Proteomes" id="UP000798488">
    <property type="component" value="Unassembled WGS sequence"/>
</dbReference>
<sequence>MEKITLENLKNLDKFQTEPFLRDPDAYVEFLARRYSNSNESSES</sequence>
<dbReference type="EMBL" id="LSRS01000005">
    <property type="protein sequence ID" value="KAF1084408.1"/>
    <property type="molecule type" value="Genomic_DNA"/>
</dbReference>
<gene>
    <name evidence="1" type="ORF">SPSYN_02185</name>
</gene>
<dbReference type="AlphaFoldDB" id="A0A9D2WNZ1"/>
<name>A0A9D2WNZ1_9FIRM</name>
<evidence type="ECO:0000313" key="2">
    <source>
        <dbReference type="Proteomes" id="UP000798488"/>
    </source>
</evidence>
<dbReference type="RefSeq" id="WP_279279283.1">
    <property type="nucleotide sequence ID" value="NZ_LSRS01000005.1"/>
</dbReference>
<reference evidence="1" key="1">
    <citation type="submission" date="2016-02" db="EMBL/GenBank/DDBJ databases">
        <title>Draft Genome Sequence of Sporotomaculum syntrophicum Strain FB, a Syntrophic Benzoate Degrader.</title>
        <authorList>
            <person name="Nobu M.K."/>
            <person name="Narihiro T."/>
            <person name="Qiu Y.-L."/>
            <person name="Ohashi A."/>
            <person name="Liu W.-T."/>
            <person name="Yuji S."/>
        </authorList>
    </citation>
    <scope>NUCLEOTIDE SEQUENCE</scope>
    <source>
        <strain evidence="1">FB</strain>
    </source>
</reference>
<protein>
    <submittedName>
        <fullName evidence="1">Uncharacterized protein</fullName>
    </submittedName>
</protein>